<keyword evidence="2" id="KW-0732">Signal</keyword>
<organism evidence="4 5">
    <name type="scientific">Trichomonas vaginalis (strain ATCC PRA-98 / G3)</name>
    <dbReference type="NCBI Taxonomy" id="412133"/>
    <lineage>
        <taxon>Eukaryota</taxon>
        <taxon>Metamonada</taxon>
        <taxon>Parabasalia</taxon>
        <taxon>Trichomonadida</taxon>
        <taxon>Trichomonadidae</taxon>
        <taxon>Trichomonas</taxon>
    </lineage>
</organism>
<dbReference type="GO" id="GO:0005783">
    <property type="term" value="C:endoplasmic reticulum"/>
    <property type="evidence" value="ECO:0000318"/>
    <property type="project" value="GO_Central"/>
</dbReference>
<comment type="similarity">
    <text evidence="1">Belongs to the protein disulfide isomerase family.</text>
</comment>
<dbReference type="RefSeq" id="XP_001579631.1">
    <property type="nucleotide sequence ID" value="XM_001579581.1"/>
</dbReference>
<dbReference type="GO" id="GO:0006457">
    <property type="term" value="P:protein folding"/>
    <property type="evidence" value="ECO:0000318"/>
    <property type="project" value="GO_Central"/>
</dbReference>
<dbReference type="STRING" id="5722.A2DLL2"/>
<dbReference type="PANTHER" id="PTHR45672:SF3">
    <property type="entry name" value="THIOREDOXIN DOMAIN-CONTAINING PROTEIN 5"/>
    <property type="match status" value="1"/>
</dbReference>
<dbReference type="CDD" id="cd02961">
    <property type="entry name" value="PDI_a_family"/>
    <property type="match status" value="1"/>
</dbReference>
<dbReference type="PROSITE" id="PS51352">
    <property type="entry name" value="THIOREDOXIN_2"/>
    <property type="match status" value="1"/>
</dbReference>
<dbReference type="Gene3D" id="3.40.30.10">
    <property type="entry name" value="Glutaredoxin"/>
    <property type="match status" value="1"/>
</dbReference>
<dbReference type="SMR" id="A2DLL2"/>
<proteinExistence type="inferred from homology"/>
<dbReference type="eggNOG" id="KOG0191">
    <property type="taxonomic scope" value="Eukaryota"/>
</dbReference>
<name>A2DLL2_TRIV3</name>
<dbReference type="OrthoDB" id="427280at2759"/>
<dbReference type="SUPFAM" id="SSF52833">
    <property type="entry name" value="Thioredoxin-like"/>
    <property type="match status" value="2"/>
</dbReference>
<keyword evidence="5" id="KW-1185">Reference proteome</keyword>
<dbReference type="InterPro" id="IPR036249">
    <property type="entry name" value="Thioredoxin-like_sf"/>
</dbReference>
<dbReference type="VEuPathDB" id="TrichDB:TVAG_062500"/>
<reference evidence="4" key="1">
    <citation type="submission" date="2006-10" db="EMBL/GenBank/DDBJ databases">
        <authorList>
            <person name="Amadeo P."/>
            <person name="Zhao Q."/>
            <person name="Wortman J."/>
            <person name="Fraser-Liggett C."/>
            <person name="Carlton J."/>
        </authorList>
    </citation>
    <scope>NUCLEOTIDE SEQUENCE</scope>
    <source>
        <strain evidence="4">G3</strain>
    </source>
</reference>
<sequence length="231" mass="26437">MFLLFSQLTKQFTHPFSEVLTKENMYTIIGQKKPAIIHFYAPDCPHCAEFSPVWNEVTRMYNPFTNITFATVNCDRYKSVCTAFDGSSTPTTQFFAPHSKMGQRFGGKDVVGLTKFVKNNANMLPYTSPNHLAYAKPNEVEKILKENPVFLVFDTHRNCHYNQTEIRLVEEKRDVDIRAIDPVENPKEVKKYCGSTEPCMVLLQGNNKIKYEGPATSADILAFFDEKVEEL</sequence>
<gene>
    <name evidence="4" type="ORF">TVAG_062500</name>
</gene>
<evidence type="ECO:0000313" key="4">
    <source>
        <dbReference type="EMBL" id="EAY18645.1"/>
    </source>
</evidence>
<dbReference type="InterPro" id="IPR051063">
    <property type="entry name" value="PDI"/>
</dbReference>
<reference evidence="4" key="2">
    <citation type="journal article" date="2007" name="Science">
        <title>Draft genome sequence of the sexually transmitted pathogen Trichomonas vaginalis.</title>
        <authorList>
            <person name="Carlton J.M."/>
            <person name="Hirt R.P."/>
            <person name="Silva J.C."/>
            <person name="Delcher A.L."/>
            <person name="Schatz M."/>
            <person name="Zhao Q."/>
            <person name="Wortman J.R."/>
            <person name="Bidwell S.L."/>
            <person name="Alsmark U.C.M."/>
            <person name="Besteiro S."/>
            <person name="Sicheritz-Ponten T."/>
            <person name="Noel C.J."/>
            <person name="Dacks J.B."/>
            <person name="Foster P.G."/>
            <person name="Simillion C."/>
            <person name="Van de Peer Y."/>
            <person name="Miranda-Saavedra D."/>
            <person name="Barton G.J."/>
            <person name="Westrop G.D."/>
            <person name="Mueller S."/>
            <person name="Dessi D."/>
            <person name="Fiori P.L."/>
            <person name="Ren Q."/>
            <person name="Paulsen I."/>
            <person name="Zhang H."/>
            <person name="Bastida-Corcuera F.D."/>
            <person name="Simoes-Barbosa A."/>
            <person name="Brown M.T."/>
            <person name="Hayes R.D."/>
            <person name="Mukherjee M."/>
            <person name="Okumura C.Y."/>
            <person name="Schneider R."/>
            <person name="Smith A.J."/>
            <person name="Vanacova S."/>
            <person name="Villalvazo M."/>
            <person name="Haas B.J."/>
            <person name="Pertea M."/>
            <person name="Feldblyum T.V."/>
            <person name="Utterback T.R."/>
            <person name="Shu C.L."/>
            <person name="Osoegawa K."/>
            <person name="de Jong P.J."/>
            <person name="Hrdy I."/>
            <person name="Horvathova L."/>
            <person name="Zubacova Z."/>
            <person name="Dolezal P."/>
            <person name="Malik S.B."/>
            <person name="Logsdon J.M. Jr."/>
            <person name="Henze K."/>
            <person name="Gupta A."/>
            <person name="Wang C.C."/>
            <person name="Dunne R.L."/>
            <person name="Upcroft J.A."/>
            <person name="Upcroft P."/>
            <person name="White O."/>
            <person name="Salzberg S.L."/>
            <person name="Tang P."/>
            <person name="Chiu C.-H."/>
            <person name="Lee Y.-S."/>
            <person name="Embley T.M."/>
            <person name="Coombs G.H."/>
            <person name="Mottram J.C."/>
            <person name="Tachezy J."/>
            <person name="Fraser-Liggett C.M."/>
            <person name="Johnson P.J."/>
        </authorList>
    </citation>
    <scope>NUCLEOTIDE SEQUENCE [LARGE SCALE GENOMIC DNA]</scope>
    <source>
        <strain evidence="4">G3</strain>
    </source>
</reference>
<dbReference type="EMBL" id="DS113216">
    <property type="protein sequence ID" value="EAY18645.1"/>
    <property type="molecule type" value="Genomic_DNA"/>
</dbReference>
<dbReference type="KEGG" id="tva:5464161"/>
<dbReference type="VEuPathDB" id="TrichDB:TVAGG3_0580380"/>
<evidence type="ECO:0000313" key="5">
    <source>
        <dbReference type="Proteomes" id="UP000001542"/>
    </source>
</evidence>
<dbReference type="PANTHER" id="PTHR45672">
    <property type="entry name" value="PROTEIN DISULFIDE-ISOMERASE C17H9.14C-RELATED"/>
    <property type="match status" value="1"/>
</dbReference>
<dbReference type="GO" id="GO:0003756">
    <property type="term" value="F:protein disulfide isomerase activity"/>
    <property type="evidence" value="ECO:0000318"/>
    <property type="project" value="GO_Central"/>
</dbReference>
<protein>
    <submittedName>
        <fullName evidence="4">Thioredoxin family protein</fullName>
    </submittedName>
</protein>
<dbReference type="Pfam" id="PF00085">
    <property type="entry name" value="Thioredoxin"/>
    <property type="match status" value="1"/>
</dbReference>
<evidence type="ECO:0000259" key="3">
    <source>
        <dbReference type="PROSITE" id="PS51352"/>
    </source>
</evidence>
<dbReference type="AlphaFoldDB" id="A2DLL2"/>
<dbReference type="InParanoid" id="A2DLL2"/>
<accession>A2DLL2</accession>
<feature type="domain" description="Thioredoxin" evidence="3">
    <location>
        <begin position="1"/>
        <end position="122"/>
    </location>
</feature>
<evidence type="ECO:0000256" key="1">
    <source>
        <dbReference type="ARBA" id="ARBA00006347"/>
    </source>
</evidence>
<dbReference type="InterPro" id="IPR013766">
    <property type="entry name" value="Thioredoxin_domain"/>
</dbReference>
<dbReference type="Proteomes" id="UP000001542">
    <property type="component" value="Unassembled WGS sequence"/>
</dbReference>
<evidence type="ECO:0000256" key="2">
    <source>
        <dbReference type="ARBA" id="ARBA00022729"/>
    </source>
</evidence>